<evidence type="ECO:0000313" key="2">
    <source>
        <dbReference type="EMBL" id="HJB36465.1"/>
    </source>
</evidence>
<dbReference type="EMBL" id="DWXZ01000002">
    <property type="protein sequence ID" value="HJB36465.1"/>
    <property type="molecule type" value="Genomic_DNA"/>
</dbReference>
<feature type="domain" description="DUF1540" evidence="1">
    <location>
        <begin position="64"/>
        <end position="104"/>
    </location>
</feature>
<proteinExistence type="predicted"/>
<dbReference type="Proteomes" id="UP000824214">
    <property type="component" value="Unassembled WGS sequence"/>
</dbReference>
<protein>
    <submittedName>
        <fullName evidence="2">DUF1540 domain-containing protein</fullName>
    </submittedName>
</protein>
<gene>
    <name evidence="2" type="ORF">H9942_00165</name>
</gene>
<comment type="caution">
    <text evidence="2">The sequence shown here is derived from an EMBL/GenBank/DDBJ whole genome shotgun (WGS) entry which is preliminary data.</text>
</comment>
<evidence type="ECO:0000259" key="1">
    <source>
        <dbReference type="Pfam" id="PF07561"/>
    </source>
</evidence>
<accession>A0A9D2LVG5</accession>
<reference evidence="2" key="1">
    <citation type="journal article" date="2021" name="PeerJ">
        <title>Extensive microbial diversity within the chicken gut microbiome revealed by metagenomics and culture.</title>
        <authorList>
            <person name="Gilroy R."/>
            <person name="Ravi A."/>
            <person name="Getino M."/>
            <person name="Pursley I."/>
            <person name="Horton D.L."/>
            <person name="Alikhan N.F."/>
            <person name="Baker D."/>
            <person name="Gharbi K."/>
            <person name="Hall N."/>
            <person name="Watson M."/>
            <person name="Adriaenssens E.M."/>
            <person name="Foster-Nyarko E."/>
            <person name="Jarju S."/>
            <person name="Secka A."/>
            <person name="Antonio M."/>
            <person name="Oren A."/>
            <person name="Chaudhuri R.R."/>
            <person name="La Ragione R."/>
            <person name="Hildebrand F."/>
            <person name="Pallen M.J."/>
        </authorList>
    </citation>
    <scope>NUCLEOTIDE SEQUENCE</scope>
    <source>
        <strain evidence="2">ChiBcolR8-3208</strain>
    </source>
</reference>
<dbReference type="InterPro" id="IPR011437">
    <property type="entry name" value="DUF1540"/>
</dbReference>
<sequence>MNRLECQVNSCQHFQNNQCCLMGIQVDGPAAQESSQTCCASYEERRPGAGQNAMGQNPSVETEIHCKVKGCAYNSHNRCDAQNVCVACCCGDVSSKSGTQCSTFQCK</sequence>
<dbReference type="Pfam" id="PF07561">
    <property type="entry name" value="DUF1540"/>
    <property type="match status" value="2"/>
</dbReference>
<reference evidence="2" key="2">
    <citation type="submission" date="2021-04" db="EMBL/GenBank/DDBJ databases">
        <authorList>
            <person name="Gilroy R."/>
        </authorList>
    </citation>
    <scope>NUCLEOTIDE SEQUENCE</scope>
    <source>
        <strain evidence="2">ChiBcolR8-3208</strain>
    </source>
</reference>
<evidence type="ECO:0000313" key="3">
    <source>
        <dbReference type="Proteomes" id="UP000824214"/>
    </source>
</evidence>
<organism evidence="2 3">
    <name type="scientific">Candidatus Acutalibacter ornithocaccae</name>
    <dbReference type="NCBI Taxonomy" id="2838416"/>
    <lineage>
        <taxon>Bacteria</taxon>
        <taxon>Bacillati</taxon>
        <taxon>Bacillota</taxon>
        <taxon>Clostridia</taxon>
        <taxon>Eubacteriales</taxon>
        <taxon>Acutalibacteraceae</taxon>
        <taxon>Acutalibacter</taxon>
    </lineage>
</organism>
<name>A0A9D2LVG5_9FIRM</name>
<feature type="domain" description="DUF1540" evidence="1">
    <location>
        <begin position="5"/>
        <end position="42"/>
    </location>
</feature>
<dbReference type="AlphaFoldDB" id="A0A9D2LVG5"/>